<evidence type="ECO:0000313" key="3">
    <source>
        <dbReference type="Proteomes" id="UP000198916"/>
    </source>
</evidence>
<sequence length="68" mass="7485">MRHVSAASGHLYSTSSNPSRICMGSGVSHNFVVAINDPECTYTYSSEVKFIIDQEDHSAYLKAAEFIN</sequence>
<keyword evidence="3" id="KW-1185">Reference proteome</keyword>
<dbReference type="Proteomes" id="UP000198916">
    <property type="component" value="Unassembled WGS sequence"/>
</dbReference>
<gene>
    <name evidence="2" type="ORF">SAMN05421740_104235</name>
</gene>
<feature type="region of interest" description="Disordered" evidence="1">
    <location>
        <begin position="1"/>
        <end position="20"/>
    </location>
</feature>
<accession>A0A1H7P8B7</accession>
<proteinExistence type="predicted"/>
<dbReference type="AlphaFoldDB" id="A0A1H7P8B7"/>
<dbReference type="STRING" id="332977.SAMN05421740_104235"/>
<name>A0A1H7P8B7_9SPHI</name>
<reference evidence="3" key="1">
    <citation type="submission" date="2016-10" db="EMBL/GenBank/DDBJ databases">
        <authorList>
            <person name="Varghese N."/>
            <person name="Submissions S."/>
        </authorList>
    </citation>
    <scope>NUCLEOTIDE SEQUENCE [LARGE SCALE GENOMIC DNA]</scope>
    <source>
        <strain evidence="3">Jip14</strain>
    </source>
</reference>
<organism evidence="2 3">
    <name type="scientific">Parapedobacter koreensis</name>
    <dbReference type="NCBI Taxonomy" id="332977"/>
    <lineage>
        <taxon>Bacteria</taxon>
        <taxon>Pseudomonadati</taxon>
        <taxon>Bacteroidota</taxon>
        <taxon>Sphingobacteriia</taxon>
        <taxon>Sphingobacteriales</taxon>
        <taxon>Sphingobacteriaceae</taxon>
        <taxon>Parapedobacter</taxon>
    </lineage>
</organism>
<protein>
    <submittedName>
        <fullName evidence="2">Uncharacterized protein</fullName>
    </submittedName>
</protein>
<evidence type="ECO:0000313" key="2">
    <source>
        <dbReference type="EMBL" id="SEL31485.1"/>
    </source>
</evidence>
<dbReference type="EMBL" id="FNZR01000004">
    <property type="protein sequence ID" value="SEL31485.1"/>
    <property type="molecule type" value="Genomic_DNA"/>
</dbReference>
<evidence type="ECO:0000256" key="1">
    <source>
        <dbReference type="SAM" id="MobiDB-lite"/>
    </source>
</evidence>